<accession>A0ABM3MET9</accession>
<keyword evidence="2" id="KW-0472">Membrane</keyword>
<evidence type="ECO:0000313" key="4">
    <source>
        <dbReference type="RefSeq" id="XP_052749664.1"/>
    </source>
</evidence>
<reference evidence="4" key="1">
    <citation type="submission" date="2025-08" db="UniProtKB">
        <authorList>
            <consortium name="RefSeq"/>
        </authorList>
    </citation>
    <scope>IDENTIFICATION</scope>
    <source>
        <tissue evidence="4">Whole larvae</tissue>
    </source>
</reference>
<dbReference type="GeneID" id="128200389"/>
<organism evidence="3 4">
    <name type="scientific">Galleria mellonella</name>
    <name type="common">Greater wax moth</name>
    <dbReference type="NCBI Taxonomy" id="7137"/>
    <lineage>
        <taxon>Eukaryota</taxon>
        <taxon>Metazoa</taxon>
        <taxon>Ecdysozoa</taxon>
        <taxon>Arthropoda</taxon>
        <taxon>Hexapoda</taxon>
        <taxon>Insecta</taxon>
        <taxon>Pterygota</taxon>
        <taxon>Neoptera</taxon>
        <taxon>Endopterygota</taxon>
        <taxon>Lepidoptera</taxon>
        <taxon>Glossata</taxon>
        <taxon>Ditrysia</taxon>
        <taxon>Pyraloidea</taxon>
        <taxon>Pyralidae</taxon>
        <taxon>Galleriinae</taxon>
        <taxon>Galleria</taxon>
    </lineage>
</organism>
<keyword evidence="2" id="KW-0812">Transmembrane</keyword>
<feature type="region of interest" description="Disordered" evidence="1">
    <location>
        <begin position="457"/>
        <end position="487"/>
    </location>
</feature>
<name>A0ABM3MET9_GALME</name>
<dbReference type="RefSeq" id="XP_052749664.1">
    <property type="nucleotide sequence ID" value="XM_052893704.1"/>
</dbReference>
<evidence type="ECO:0000256" key="2">
    <source>
        <dbReference type="SAM" id="Phobius"/>
    </source>
</evidence>
<sequence>MLEQILIISSTTKNFNETIFKITYDEQIINENINRLNDYLNSSQKVIFNLKASEDISVISLQILESVINLENEINDCLASILFVKSNTIHPSIITLKHLYEELLLSNHIRTNKHLVTPVTIENIHQILDSASLSAHVYSDRLVYILDFPLIQGEPLNLYHIYSIPIQHFNSSLHTTILPEHMHLATNPSGNIYVSTSDLTSCKSYTIKKKICTSFIAYEAASRPLCELHILLSISKTLPEICTTSTFEARINTFQNIDNNQWLYILTEDTNCILQCKTEVTHHKLQGAGILSLPENCKLYTGYSTLTAFQSIEENVTYPVIIPDIRTDDCFEEYKNFEAPNLIPIKINEMPLDSLKQIKHHVDKFKESLENMRSRPILQRYSSTFTWIYFVLFITMLGYFIYKISKRCPNGLLLRNRRPSRDNSCIQIFNNCFSNTSRRQRTQVAVPMTTIATSTCVTEDEEENEENYPRTSTPRVQRSSSQAQSLF</sequence>
<feature type="transmembrane region" description="Helical" evidence="2">
    <location>
        <begin position="384"/>
        <end position="402"/>
    </location>
</feature>
<evidence type="ECO:0000256" key="1">
    <source>
        <dbReference type="SAM" id="MobiDB-lite"/>
    </source>
</evidence>
<keyword evidence="2" id="KW-1133">Transmembrane helix</keyword>
<dbReference type="Proteomes" id="UP001652740">
    <property type="component" value="Unplaced"/>
</dbReference>
<gene>
    <name evidence="4" type="primary">LOC128200389</name>
</gene>
<dbReference type="Pfam" id="PF12259">
    <property type="entry name" value="Baculo_F"/>
    <property type="match status" value="1"/>
</dbReference>
<proteinExistence type="predicted"/>
<keyword evidence="3" id="KW-1185">Reference proteome</keyword>
<feature type="compositionally biased region" description="Polar residues" evidence="1">
    <location>
        <begin position="469"/>
        <end position="487"/>
    </location>
</feature>
<dbReference type="InterPro" id="IPR022048">
    <property type="entry name" value="Envelope_fusion-like"/>
</dbReference>
<evidence type="ECO:0000313" key="3">
    <source>
        <dbReference type="Proteomes" id="UP001652740"/>
    </source>
</evidence>
<protein>
    <submittedName>
        <fullName evidence="4">Uncharacterized protein LOC128200389</fullName>
    </submittedName>
</protein>